<organism evidence="3 4">
    <name type="scientific">Boletus edulis BED1</name>
    <dbReference type="NCBI Taxonomy" id="1328754"/>
    <lineage>
        <taxon>Eukaryota</taxon>
        <taxon>Fungi</taxon>
        <taxon>Dikarya</taxon>
        <taxon>Basidiomycota</taxon>
        <taxon>Agaricomycotina</taxon>
        <taxon>Agaricomycetes</taxon>
        <taxon>Agaricomycetidae</taxon>
        <taxon>Boletales</taxon>
        <taxon>Boletineae</taxon>
        <taxon>Boletaceae</taxon>
        <taxon>Boletoideae</taxon>
        <taxon>Boletus</taxon>
    </lineage>
</organism>
<gene>
    <name evidence="3" type="ORF">L210DRAFT_3499323</name>
</gene>
<name>A0AAD4C8J0_BOLED</name>
<feature type="compositionally biased region" description="Polar residues" evidence="1">
    <location>
        <begin position="92"/>
        <end position="101"/>
    </location>
</feature>
<dbReference type="PROSITE" id="PS50181">
    <property type="entry name" value="FBOX"/>
    <property type="match status" value="1"/>
</dbReference>
<reference evidence="3" key="1">
    <citation type="submission" date="2019-10" db="EMBL/GenBank/DDBJ databases">
        <authorList>
            <consortium name="DOE Joint Genome Institute"/>
            <person name="Kuo A."/>
            <person name="Miyauchi S."/>
            <person name="Kiss E."/>
            <person name="Drula E."/>
            <person name="Kohler A."/>
            <person name="Sanchez-Garcia M."/>
            <person name="Andreopoulos B."/>
            <person name="Barry K.W."/>
            <person name="Bonito G."/>
            <person name="Buee M."/>
            <person name="Carver A."/>
            <person name="Chen C."/>
            <person name="Cichocki N."/>
            <person name="Clum A."/>
            <person name="Culley D."/>
            <person name="Crous P.W."/>
            <person name="Fauchery L."/>
            <person name="Girlanda M."/>
            <person name="Hayes R."/>
            <person name="Keri Z."/>
            <person name="LaButti K."/>
            <person name="Lipzen A."/>
            <person name="Lombard V."/>
            <person name="Magnuson J."/>
            <person name="Maillard F."/>
            <person name="Morin E."/>
            <person name="Murat C."/>
            <person name="Nolan M."/>
            <person name="Ohm R."/>
            <person name="Pangilinan J."/>
            <person name="Pereira M."/>
            <person name="Perotto S."/>
            <person name="Peter M."/>
            <person name="Riley R."/>
            <person name="Sitrit Y."/>
            <person name="Stielow B."/>
            <person name="Szollosi G."/>
            <person name="Zifcakova L."/>
            <person name="Stursova M."/>
            <person name="Spatafora J.W."/>
            <person name="Tedersoo L."/>
            <person name="Vaario L.-M."/>
            <person name="Yamada A."/>
            <person name="Yan M."/>
            <person name="Wang P."/>
            <person name="Xu J."/>
            <person name="Bruns T."/>
            <person name="Baldrian P."/>
            <person name="Vilgalys R."/>
            <person name="Henrissat B."/>
            <person name="Grigoriev I.V."/>
            <person name="Hibbett D."/>
            <person name="Nagy L.G."/>
            <person name="Martin F.M."/>
        </authorList>
    </citation>
    <scope>NUCLEOTIDE SEQUENCE</scope>
    <source>
        <strain evidence="3">BED1</strain>
    </source>
</reference>
<feature type="domain" description="F-box" evidence="2">
    <location>
        <begin position="166"/>
        <end position="211"/>
    </location>
</feature>
<protein>
    <recommendedName>
        <fullName evidence="2">F-box domain-containing protein</fullName>
    </recommendedName>
</protein>
<sequence>MPFLSRRSVDPLTPTSPFRPRNKGYPQKPSDLQQTPRNRARSEASLLRRVSTLFTARRRIPSKTSSFSKPKASSPGIEYKCSRHWSMLPRVSSDTTPQSSLEIRRPSGLGRRASILESDDSLADSEGGGEQEARMLPTGFASLPNLLSGAFHSPGVVTYPPLKRSRMHSTALPDSILRVVVDFISRNDLTVVALVSRGFCTAVRHALYHSLDVQTFAESSLRRLYDVLAHREELAALVVSFYCHSWPSWDLSSNPSDDVRQALQNMYNLKSLTIASFASILSYTPSLTFSLTHLTILDKKITQSQLVVMRSWLATQPSLESLSFPHLVECTSADPAFIDEWALVADPSQANDDGPFSTILPGLKSLRASTEIVLTLCTAMHNPIKHLTLDVHGTLYKGLRPSVVLRSLGGVRDMHIIFAPEVDKRTVEKFLGVTGSMLTGEDKTEAMKSLEVEVSWTDDDAAETLYGIVTSIISRFRGLETLKLTSPFRSIQAPVLVSRPVSQPLLCPPSPPSPPRMASEHAATLRDSWVQKEFVACGTEKNYARTWTKQCPSLSDIQFDFSCSTTDVDVELCGVWYRRKMPMSLS</sequence>
<dbReference type="AlphaFoldDB" id="A0AAD4C8J0"/>
<dbReference type="InterPro" id="IPR001810">
    <property type="entry name" value="F-box_dom"/>
</dbReference>
<accession>A0AAD4C8J0</accession>
<keyword evidence="4" id="KW-1185">Reference proteome</keyword>
<proteinExistence type="predicted"/>
<evidence type="ECO:0000313" key="3">
    <source>
        <dbReference type="EMBL" id="KAF8452315.1"/>
    </source>
</evidence>
<feature type="region of interest" description="Disordered" evidence="1">
    <location>
        <begin position="89"/>
        <end position="110"/>
    </location>
</feature>
<dbReference type="SUPFAM" id="SSF52047">
    <property type="entry name" value="RNI-like"/>
    <property type="match status" value="1"/>
</dbReference>
<reference evidence="3" key="2">
    <citation type="journal article" date="2020" name="Nat. Commun.">
        <title>Large-scale genome sequencing of mycorrhizal fungi provides insights into the early evolution of symbiotic traits.</title>
        <authorList>
            <person name="Miyauchi S."/>
            <person name="Kiss E."/>
            <person name="Kuo A."/>
            <person name="Drula E."/>
            <person name="Kohler A."/>
            <person name="Sanchez-Garcia M."/>
            <person name="Morin E."/>
            <person name="Andreopoulos B."/>
            <person name="Barry K.W."/>
            <person name="Bonito G."/>
            <person name="Buee M."/>
            <person name="Carver A."/>
            <person name="Chen C."/>
            <person name="Cichocki N."/>
            <person name="Clum A."/>
            <person name="Culley D."/>
            <person name="Crous P.W."/>
            <person name="Fauchery L."/>
            <person name="Girlanda M."/>
            <person name="Hayes R.D."/>
            <person name="Keri Z."/>
            <person name="LaButti K."/>
            <person name="Lipzen A."/>
            <person name="Lombard V."/>
            <person name="Magnuson J."/>
            <person name="Maillard F."/>
            <person name="Murat C."/>
            <person name="Nolan M."/>
            <person name="Ohm R.A."/>
            <person name="Pangilinan J."/>
            <person name="Pereira M.F."/>
            <person name="Perotto S."/>
            <person name="Peter M."/>
            <person name="Pfister S."/>
            <person name="Riley R."/>
            <person name="Sitrit Y."/>
            <person name="Stielow J.B."/>
            <person name="Szollosi G."/>
            <person name="Zifcakova L."/>
            <person name="Stursova M."/>
            <person name="Spatafora J.W."/>
            <person name="Tedersoo L."/>
            <person name="Vaario L.M."/>
            <person name="Yamada A."/>
            <person name="Yan M."/>
            <person name="Wang P."/>
            <person name="Xu J."/>
            <person name="Bruns T."/>
            <person name="Baldrian P."/>
            <person name="Vilgalys R."/>
            <person name="Dunand C."/>
            <person name="Henrissat B."/>
            <person name="Grigoriev I.V."/>
            <person name="Hibbett D."/>
            <person name="Nagy L.G."/>
            <person name="Martin F.M."/>
        </authorList>
    </citation>
    <scope>NUCLEOTIDE SEQUENCE</scope>
    <source>
        <strain evidence="3">BED1</strain>
    </source>
</reference>
<comment type="caution">
    <text evidence="3">The sequence shown here is derived from an EMBL/GenBank/DDBJ whole genome shotgun (WGS) entry which is preliminary data.</text>
</comment>
<evidence type="ECO:0000313" key="4">
    <source>
        <dbReference type="Proteomes" id="UP001194468"/>
    </source>
</evidence>
<dbReference type="Proteomes" id="UP001194468">
    <property type="component" value="Unassembled WGS sequence"/>
</dbReference>
<evidence type="ECO:0000256" key="1">
    <source>
        <dbReference type="SAM" id="MobiDB-lite"/>
    </source>
</evidence>
<dbReference type="EMBL" id="WHUW01000001">
    <property type="protein sequence ID" value="KAF8452315.1"/>
    <property type="molecule type" value="Genomic_DNA"/>
</dbReference>
<evidence type="ECO:0000259" key="2">
    <source>
        <dbReference type="PROSITE" id="PS50181"/>
    </source>
</evidence>
<feature type="region of interest" description="Disordered" evidence="1">
    <location>
        <begin position="1"/>
        <end position="44"/>
    </location>
</feature>